<dbReference type="InterPro" id="IPR008972">
    <property type="entry name" value="Cupredoxin"/>
</dbReference>
<dbReference type="SUPFAM" id="SSF49503">
    <property type="entry name" value="Cupredoxins"/>
    <property type="match status" value="1"/>
</dbReference>
<accession>A0ABS4BLH7</accession>
<sequence length="78" mass="9003">MKRNFDRSEVSLNVGEIIRFTNEDEFLHQIYVESKDFSFDSDEKGPGEELDVEFPVPGHFTVRCGIHPRMGLDVSVEK</sequence>
<evidence type="ECO:0000313" key="1">
    <source>
        <dbReference type="EMBL" id="MBP0617578.1"/>
    </source>
</evidence>
<protein>
    <submittedName>
        <fullName evidence="1">Methylamine utilization protein</fullName>
    </submittedName>
</protein>
<reference evidence="1 2" key="1">
    <citation type="submission" date="2021-04" db="EMBL/GenBank/DDBJ databases">
        <title>Whole genome sequence of Jiella sp. KSK16Y-1.</title>
        <authorList>
            <person name="Tuo L."/>
        </authorList>
    </citation>
    <scope>NUCLEOTIDE SEQUENCE [LARGE SCALE GENOMIC DNA]</scope>
    <source>
        <strain evidence="1 2">KSK16Y-1</strain>
    </source>
</reference>
<name>A0ABS4BLH7_9HYPH</name>
<comment type="caution">
    <text evidence="1">The sequence shown here is derived from an EMBL/GenBank/DDBJ whole genome shotgun (WGS) entry which is preliminary data.</text>
</comment>
<dbReference type="Proteomes" id="UP000678276">
    <property type="component" value="Unassembled WGS sequence"/>
</dbReference>
<gene>
    <name evidence="1" type="ORF">J6595_18485</name>
</gene>
<dbReference type="EMBL" id="JAGJCF010000017">
    <property type="protein sequence ID" value="MBP0617578.1"/>
    <property type="molecule type" value="Genomic_DNA"/>
</dbReference>
<organism evidence="1 2">
    <name type="scientific">Jiella mangrovi</name>
    <dbReference type="NCBI Taxonomy" id="2821407"/>
    <lineage>
        <taxon>Bacteria</taxon>
        <taxon>Pseudomonadati</taxon>
        <taxon>Pseudomonadota</taxon>
        <taxon>Alphaproteobacteria</taxon>
        <taxon>Hyphomicrobiales</taxon>
        <taxon>Aurantimonadaceae</taxon>
        <taxon>Jiella</taxon>
    </lineage>
</organism>
<proteinExistence type="predicted"/>
<dbReference type="Gene3D" id="2.60.40.420">
    <property type="entry name" value="Cupredoxins - blue copper proteins"/>
    <property type="match status" value="1"/>
</dbReference>
<evidence type="ECO:0000313" key="2">
    <source>
        <dbReference type="Proteomes" id="UP000678276"/>
    </source>
</evidence>
<keyword evidence="2" id="KW-1185">Reference proteome</keyword>